<dbReference type="AlphaFoldDB" id="A0A382VFJ7"/>
<dbReference type="EMBL" id="UINC01151573">
    <property type="protein sequence ID" value="SVD45263.1"/>
    <property type="molecule type" value="Genomic_DNA"/>
</dbReference>
<accession>A0A382VFJ7</accession>
<sequence>MKRIRAFGCSLTQQHHWKYLDIEEIDLKSYAIGSQGNDVQFAQYMNAVHDGDILKDDIIIWQLTNEYRRMVNKPNIDKLLIAEGANTVDEKGYWLDMKNMFCPNKRIQGVVRGHYSLTRDKPHKNEREERLLAEYQWNKINQTGLPIYEMLLQLNGVKRDNDKLLVMFGWNDMFAWDGLNENVFKYLKKQGIDYIEESIYNWVLDQGYKIDNTNHPPQNGYQAYTNNVLSPKLKQLKWLD</sequence>
<reference evidence="1" key="1">
    <citation type="submission" date="2018-05" db="EMBL/GenBank/DDBJ databases">
        <authorList>
            <person name="Lanie J.A."/>
            <person name="Ng W.-L."/>
            <person name="Kazmierczak K.M."/>
            <person name="Andrzejewski T.M."/>
            <person name="Davidsen T.M."/>
            <person name="Wayne K.J."/>
            <person name="Tettelin H."/>
            <person name="Glass J.I."/>
            <person name="Rusch D."/>
            <person name="Podicherti R."/>
            <person name="Tsui H.-C.T."/>
            <person name="Winkler M.E."/>
        </authorList>
    </citation>
    <scope>NUCLEOTIDE SEQUENCE</scope>
</reference>
<evidence type="ECO:0008006" key="2">
    <source>
        <dbReference type="Google" id="ProtNLM"/>
    </source>
</evidence>
<evidence type="ECO:0000313" key="1">
    <source>
        <dbReference type="EMBL" id="SVD45263.1"/>
    </source>
</evidence>
<proteinExistence type="predicted"/>
<organism evidence="1">
    <name type="scientific">marine metagenome</name>
    <dbReference type="NCBI Taxonomy" id="408172"/>
    <lineage>
        <taxon>unclassified sequences</taxon>
        <taxon>metagenomes</taxon>
        <taxon>ecological metagenomes</taxon>
    </lineage>
</organism>
<gene>
    <name evidence="1" type="ORF">METZ01_LOCUS398117</name>
</gene>
<protein>
    <recommendedName>
        <fullName evidence="2">SGNH hydrolase-type esterase domain-containing protein</fullName>
    </recommendedName>
</protein>
<name>A0A382VFJ7_9ZZZZ</name>